<evidence type="ECO:0000313" key="3">
    <source>
        <dbReference type="Proteomes" id="UP001187343"/>
    </source>
</evidence>
<accession>A0AA88Q3H0</accession>
<dbReference type="AlphaFoldDB" id="A0AA88Q3H0"/>
<dbReference type="Proteomes" id="UP001187343">
    <property type="component" value="Unassembled WGS sequence"/>
</dbReference>
<sequence>MCHRQVLLEYITAMCSSSYHLPRMAPLAVQLNLSGQAEPVSTMEQLRMSDLSLVQYGEGPTMSHQLDVGRSINHPSPSVAHSGNHSSSECDSFSSGAASPTFQVNVQARAISPPVVRPKATAISVVPLSQSG</sequence>
<feature type="compositionally biased region" description="Polar residues" evidence="1">
    <location>
        <begin position="73"/>
        <end position="96"/>
    </location>
</feature>
<reference evidence="2" key="1">
    <citation type="submission" date="2023-08" db="EMBL/GenBank/DDBJ databases">
        <title>Chromosome-level Genome Assembly of mud carp (Cirrhinus molitorella).</title>
        <authorList>
            <person name="Liu H."/>
        </authorList>
    </citation>
    <scope>NUCLEOTIDE SEQUENCE</scope>
    <source>
        <strain evidence="2">Prfri</strain>
        <tissue evidence="2">Muscle</tissue>
    </source>
</reference>
<protein>
    <submittedName>
        <fullName evidence="2">Uncharacterized protein</fullName>
    </submittedName>
</protein>
<dbReference type="EMBL" id="JAUYZG010000006">
    <property type="protein sequence ID" value="KAK2905432.1"/>
    <property type="molecule type" value="Genomic_DNA"/>
</dbReference>
<organism evidence="2 3">
    <name type="scientific">Cirrhinus molitorella</name>
    <name type="common">mud carp</name>
    <dbReference type="NCBI Taxonomy" id="172907"/>
    <lineage>
        <taxon>Eukaryota</taxon>
        <taxon>Metazoa</taxon>
        <taxon>Chordata</taxon>
        <taxon>Craniata</taxon>
        <taxon>Vertebrata</taxon>
        <taxon>Euteleostomi</taxon>
        <taxon>Actinopterygii</taxon>
        <taxon>Neopterygii</taxon>
        <taxon>Teleostei</taxon>
        <taxon>Ostariophysi</taxon>
        <taxon>Cypriniformes</taxon>
        <taxon>Cyprinidae</taxon>
        <taxon>Labeoninae</taxon>
        <taxon>Labeonini</taxon>
        <taxon>Cirrhinus</taxon>
    </lineage>
</organism>
<proteinExistence type="predicted"/>
<gene>
    <name evidence="2" type="ORF">Q8A67_007231</name>
</gene>
<name>A0AA88Q3H0_9TELE</name>
<comment type="caution">
    <text evidence="2">The sequence shown here is derived from an EMBL/GenBank/DDBJ whole genome shotgun (WGS) entry which is preliminary data.</text>
</comment>
<feature type="region of interest" description="Disordered" evidence="1">
    <location>
        <begin position="62"/>
        <end position="96"/>
    </location>
</feature>
<evidence type="ECO:0000256" key="1">
    <source>
        <dbReference type="SAM" id="MobiDB-lite"/>
    </source>
</evidence>
<keyword evidence="3" id="KW-1185">Reference proteome</keyword>
<evidence type="ECO:0000313" key="2">
    <source>
        <dbReference type="EMBL" id="KAK2905432.1"/>
    </source>
</evidence>